<dbReference type="EMBL" id="CM037162">
    <property type="protein sequence ID" value="KAH7864308.1"/>
    <property type="molecule type" value="Genomic_DNA"/>
</dbReference>
<reference evidence="1 2" key="1">
    <citation type="journal article" date="2021" name="Hortic Res">
        <title>High-quality reference genome and annotation aids understanding of berry development for evergreen blueberry (Vaccinium darrowii).</title>
        <authorList>
            <person name="Yu J."/>
            <person name="Hulse-Kemp A.M."/>
            <person name="Babiker E."/>
            <person name="Staton M."/>
        </authorList>
    </citation>
    <scope>NUCLEOTIDE SEQUENCE [LARGE SCALE GENOMIC DNA]</scope>
    <source>
        <strain evidence="2">cv. NJ 8807/NJ 8810</strain>
        <tissue evidence="1">Young leaf</tissue>
    </source>
</reference>
<proteinExistence type="predicted"/>
<comment type="caution">
    <text evidence="1">The sequence shown here is derived from an EMBL/GenBank/DDBJ whole genome shotgun (WGS) entry which is preliminary data.</text>
</comment>
<dbReference type="Proteomes" id="UP000828048">
    <property type="component" value="Chromosome 12"/>
</dbReference>
<accession>A0ACB7ZEH6</accession>
<gene>
    <name evidence="1" type="ORF">Vadar_028075</name>
</gene>
<evidence type="ECO:0000313" key="2">
    <source>
        <dbReference type="Proteomes" id="UP000828048"/>
    </source>
</evidence>
<protein>
    <submittedName>
        <fullName evidence="1">Uncharacterized protein</fullName>
    </submittedName>
</protein>
<organism evidence="1 2">
    <name type="scientific">Vaccinium darrowii</name>
    <dbReference type="NCBI Taxonomy" id="229202"/>
    <lineage>
        <taxon>Eukaryota</taxon>
        <taxon>Viridiplantae</taxon>
        <taxon>Streptophyta</taxon>
        <taxon>Embryophyta</taxon>
        <taxon>Tracheophyta</taxon>
        <taxon>Spermatophyta</taxon>
        <taxon>Magnoliopsida</taxon>
        <taxon>eudicotyledons</taxon>
        <taxon>Gunneridae</taxon>
        <taxon>Pentapetalae</taxon>
        <taxon>asterids</taxon>
        <taxon>Ericales</taxon>
        <taxon>Ericaceae</taxon>
        <taxon>Vaccinioideae</taxon>
        <taxon>Vaccinieae</taxon>
        <taxon>Vaccinium</taxon>
    </lineage>
</organism>
<keyword evidence="2" id="KW-1185">Reference proteome</keyword>
<evidence type="ECO:0000313" key="1">
    <source>
        <dbReference type="EMBL" id="KAH7864308.1"/>
    </source>
</evidence>
<name>A0ACB7ZEH6_9ERIC</name>
<sequence>MVSFGNLGIGLSFVFGFIFLGIVAEIYHLVKKKKNRDAIRRGGKEISNRMFCCKNLNSVQTANSVKNPDPNGPEPDLEVGPKAFCEEESVELELKRLHNLRGPPRFLFTIKEETKEDLESEGVKSRKGSRTSKSLSELVFAIDTPSSLTPLASPKGNYRRESYALNPLFESSDRVVASPPPKMKFLRDAEEKLMRRLREEEAEKRAVEEEKNGSFIRIIVGKSRETEQHQ</sequence>